<dbReference type="InterPro" id="IPR052044">
    <property type="entry name" value="PKS_Associated_Protein"/>
</dbReference>
<dbReference type="InterPro" id="IPR011051">
    <property type="entry name" value="RmlC_Cupin_sf"/>
</dbReference>
<dbReference type="RefSeq" id="WP_209749767.1">
    <property type="nucleotide sequence ID" value="NZ_JBHSMH010000120.1"/>
</dbReference>
<name>A0ABW0M3Z6_9BACL</name>
<evidence type="ECO:0000313" key="2">
    <source>
        <dbReference type="EMBL" id="MFC5472316.1"/>
    </source>
</evidence>
<dbReference type="Gene3D" id="2.60.120.10">
    <property type="entry name" value="Jelly Rolls"/>
    <property type="match status" value="1"/>
</dbReference>
<keyword evidence="3" id="KW-1185">Reference proteome</keyword>
<dbReference type="SUPFAM" id="SSF51182">
    <property type="entry name" value="RmlC-like cupins"/>
    <property type="match status" value="1"/>
</dbReference>
<dbReference type="Pfam" id="PF07883">
    <property type="entry name" value="Cupin_2"/>
    <property type="match status" value="1"/>
</dbReference>
<protein>
    <submittedName>
        <fullName evidence="2">Cupin domain-containing protein</fullName>
    </submittedName>
</protein>
<dbReference type="PANTHER" id="PTHR36114">
    <property type="entry name" value="16.7 KDA PROTEIN IN WHIE LOCUS"/>
    <property type="match status" value="1"/>
</dbReference>
<feature type="domain" description="Cupin type-2" evidence="1">
    <location>
        <begin position="37"/>
        <end position="91"/>
    </location>
</feature>
<evidence type="ECO:0000313" key="3">
    <source>
        <dbReference type="Proteomes" id="UP001596105"/>
    </source>
</evidence>
<dbReference type="InterPro" id="IPR014710">
    <property type="entry name" value="RmlC-like_jellyroll"/>
</dbReference>
<proteinExistence type="predicted"/>
<evidence type="ECO:0000259" key="1">
    <source>
        <dbReference type="Pfam" id="PF07883"/>
    </source>
</evidence>
<accession>A0ABW0M3Z6</accession>
<sequence length="107" mass="12424">MKTEKVNIYERTKNINEYANFIIGEVNDHVVRVAVIDGDFHWHKHDNCDELFLVIEGELFIDLEDKTISLQPGDVYTVKANVLHRTRSKGRTVNLCFEKAENDIYGN</sequence>
<dbReference type="CDD" id="cd02226">
    <property type="entry name" value="cupin_YdbB-like"/>
    <property type="match status" value="1"/>
</dbReference>
<comment type="caution">
    <text evidence="2">The sequence shown here is derived from an EMBL/GenBank/DDBJ whole genome shotgun (WGS) entry which is preliminary data.</text>
</comment>
<dbReference type="PANTHER" id="PTHR36114:SF1">
    <property type="entry name" value="16.7 KDA PROTEIN IN WHIE LOCUS"/>
    <property type="match status" value="1"/>
</dbReference>
<dbReference type="EMBL" id="JBHSMH010000120">
    <property type="protein sequence ID" value="MFC5472316.1"/>
    <property type="molecule type" value="Genomic_DNA"/>
</dbReference>
<dbReference type="InterPro" id="IPR013096">
    <property type="entry name" value="Cupin_2"/>
</dbReference>
<reference evidence="3" key="1">
    <citation type="journal article" date="2019" name="Int. J. Syst. Evol. Microbiol.">
        <title>The Global Catalogue of Microorganisms (GCM) 10K type strain sequencing project: providing services to taxonomists for standard genome sequencing and annotation.</title>
        <authorList>
            <consortium name="The Broad Institute Genomics Platform"/>
            <consortium name="The Broad Institute Genome Sequencing Center for Infectious Disease"/>
            <person name="Wu L."/>
            <person name="Ma J."/>
        </authorList>
    </citation>
    <scope>NUCLEOTIDE SEQUENCE [LARGE SCALE GENOMIC DNA]</scope>
    <source>
        <strain evidence="3">CCUG 57113</strain>
    </source>
</reference>
<organism evidence="2 3">
    <name type="scientific">Cohnella suwonensis</name>
    <dbReference type="NCBI Taxonomy" id="696072"/>
    <lineage>
        <taxon>Bacteria</taxon>
        <taxon>Bacillati</taxon>
        <taxon>Bacillota</taxon>
        <taxon>Bacilli</taxon>
        <taxon>Bacillales</taxon>
        <taxon>Paenibacillaceae</taxon>
        <taxon>Cohnella</taxon>
    </lineage>
</organism>
<gene>
    <name evidence="2" type="ORF">ACFPPD_26895</name>
</gene>
<dbReference type="Proteomes" id="UP001596105">
    <property type="component" value="Unassembled WGS sequence"/>
</dbReference>